<keyword evidence="2" id="KW-1185">Reference proteome</keyword>
<dbReference type="SUPFAM" id="SSF48613">
    <property type="entry name" value="Heme oxygenase-like"/>
    <property type="match status" value="1"/>
</dbReference>
<evidence type="ECO:0000313" key="2">
    <source>
        <dbReference type="Proteomes" id="UP000005801"/>
    </source>
</evidence>
<protein>
    <submittedName>
        <fullName evidence="1">Uncharacterized protein</fullName>
    </submittedName>
</protein>
<organism evidence="1 2">
    <name type="scientific">Plesiocystis pacifica SIR-1</name>
    <dbReference type="NCBI Taxonomy" id="391625"/>
    <lineage>
        <taxon>Bacteria</taxon>
        <taxon>Pseudomonadati</taxon>
        <taxon>Myxococcota</taxon>
        <taxon>Polyangia</taxon>
        <taxon>Nannocystales</taxon>
        <taxon>Nannocystaceae</taxon>
        <taxon>Plesiocystis</taxon>
    </lineage>
</organism>
<dbReference type="STRING" id="391625.PPSIR1_41854"/>
<sequence length="266" mass="28604">MEWSVVDGGRVVVAKGSDAWLQPLTPGTPFAQPMPGVGAPAVTGTLLDAVTRVGWAAVPDGPRQRFTLARWLVRLCALYQTTHATPIYMAVAAERFRAAGREHLAQWAQTKIREESGHDRLALRDLESLGYAGQAMVEAVVPSAAAGLVDYFARAAQSEDPIACVGYAYGLERLALCIDEAFIARVDACLPAGVDGTRCLRVHSSTGSDAKHVAELVEFVASLTGPERSSVARACYETAVLCRQPDQFEALSDEAILEQLHAFKHN</sequence>
<name>A6G0W2_9BACT</name>
<dbReference type="InterPro" id="IPR016084">
    <property type="entry name" value="Haem_Oase-like_multi-hlx"/>
</dbReference>
<dbReference type="Gene3D" id="1.20.910.10">
    <property type="entry name" value="Heme oxygenase-like"/>
    <property type="match status" value="1"/>
</dbReference>
<dbReference type="EMBL" id="ABCS01000010">
    <property type="protein sequence ID" value="EDM80500.1"/>
    <property type="molecule type" value="Genomic_DNA"/>
</dbReference>
<dbReference type="Proteomes" id="UP000005801">
    <property type="component" value="Unassembled WGS sequence"/>
</dbReference>
<gene>
    <name evidence="1" type="ORF">PPSIR1_41854</name>
</gene>
<evidence type="ECO:0000313" key="1">
    <source>
        <dbReference type="EMBL" id="EDM80500.1"/>
    </source>
</evidence>
<reference evidence="1 2" key="1">
    <citation type="submission" date="2007-06" db="EMBL/GenBank/DDBJ databases">
        <authorList>
            <person name="Shimkets L."/>
            <person name="Ferriera S."/>
            <person name="Johnson J."/>
            <person name="Kravitz S."/>
            <person name="Beeson K."/>
            <person name="Sutton G."/>
            <person name="Rogers Y.-H."/>
            <person name="Friedman R."/>
            <person name="Frazier M."/>
            <person name="Venter J.C."/>
        </authorList>
    </citation>
    <scope>NUCLEOTIDE SEQUENCE [LARGE SCALE GENOMIC DNA]</scope>
    <source>
        <strain evidence="1 2">SIR-1</strain>
    </source>
</reference>
<dbReference type="eggNOG" id="ENOG502ZUH6">
    <property type="taxonomic scope" value="Bacteria"/>
</dbReference>
<accession>A6G0W2</accession>
<proteinExistence type="predicted"/>
<dbReference type="AlphaFoldDB" id="A6G0W2"/>
<comment type="caution">
    <text evidence="1">The sequence shown here is derived from an EMBL/GenBank/DDBJ whole genome shotgun (WGS) entry which is preliminary data.</text>
</comment>